<name>A0A502D583_9MICO</name>
<accession>A0A502D583</accession>
<dbReference type="SUPFAM" id="SSF49503">
    <property type="entry name" value="Cupredoxins"/>
    <property type="match status" value="1"/>
</dbReference>
<sequence>MVTVTGNKVSPPPATVDLAVGEKLTLTVTSDHADQLHIHGFEIEKDLVAGEPLSVTVTGDQPGVYEVETHHPELRLLKIAVK</sequence>
<protein>
    <recommendedName>
        <fullName evidence="3">EfeO-type cupredoxin-like domain-containing protein</fullName>
    </recommendedName>
</protein>
<dbReference type="Proteomes" id="UP000317722">
    <property type="component" value="Unassembled WGS sequence"/>
</dbReference>
<dbReference type="Gene3D" id="2.60.40.420">
    <property type="entry name" value="Cupredoxins - blue copper proteins"/>
    <property type="match status" value="1"/>
</dbReference>
<evidence type="ECO:0008006" key="3">
    <source>
        <dbReference type="Google" id="ProtNLM"/>
    </source>
</evidence>
<dbReference type="InterPro" id="IPR008972">
    <property type="entry name" value="Cupredoxin"/>
</dbReference>
<reference evidence="1 2" key="1">
    <citation type="journal article" date="2019" name="Environ. Microbiol.">
        <title>Species interactions and distinct microbial communities in high Arctic permafrost affected cryosols are associated with the CH4 and CO2 gas fluxes.</title>
        <authorList>
            <person name="Altshuler I."/>
            <person name="Hamel J."/>
            <person name="Turney S."/>
            <person name="Magnuson E."/>
            <person name="Levesque R."/>
            <person name="Greer C."/>
            <person name="Whyte L.G."/>
        </authorList>
    </citation>
    <scope>NUCLEOTIDE SEQUENCE [LARGE SCALE GENOMIC DNA]</scope>
    <source>
        <strain evidence="1 2">S9.3A</strain>
    </source>
</reference>
<evidence type="ECO:0000313" key="2">
    <source>
        <dbReference type="Proteomes" id="UP000317722"/>
    </source>
</evidence>
<proteinExistence type="predicted"/>
<comment type="caution">
    <text evidence="1">The sequence shown here is derived from an EMBL/GenBank/DDBJ whole genome shotgun (WGS) entry which is preliminary data.</text>
</comment>
<dbReference type="EMBL" id="RCZM01000001">
    <property type="protein sequence ID" value="TPG19266.1"/>
    <property type="molecule type" value="Genomic_DNA"/>
</dbReference>
<keyword evidence="2" id="KW-1185">Reference proteome</keyword>
<evidence type="ECO:0000313" key="1">
    <source>
        <dbReference type="EMBL" id="TPG19266.1"/>
    </source>
</evidence>
<organism evidence="1 2">
    <name type="scientific">Pedococcus bigeumensis</name>
    <dbReference type="NCBI Taxonomy" id="433644"/>
    <lineage>
        <taxon>Bacteria</taxon>
        <taxon>Bacillati</taxon>
        <taxon>Actinomycetota</taxon>
        <taxon>Actinomycetes</taxon>
        <taxon>Micrococcales</taxon>
        <taxon>Intrasporangiaceae</taxon>
        <taxon>Pedococcus</taxon>
    </lineage>
</organism>
<dbReference type="AlphaFoldDB" id="A0A502D583"/>
<gene>
    <name evidence="1" type="ORF">EAH86_01830</name>
</gene>